<organism evidence="10 11">
    <name type="scientific">Lecanosticta acicola</name>
    <dbReference type="NCBI Taxonomy" id="111012"/>
    <lineage>
        <taxon>Eukaryota</taxon>
        <taxon>Fungi</taxon>
        <taxon>Dikarya</taxon>
        <taxon>Ascomycota</taxon>
        <taxon>Pezizomycotina</taxon>
        <taxon>Dothideomycetes</taxon>
        <taxon>Dothideomycetidae</taxon>
        <taxon>Mycosphaerellales</taxon>
        <taxon>Mycosphaerellaceae</taxon>
        <taxon>Lecanosticta</taxon>
    </lineage>
</organism>
<dbReference type="PROSITE" id="PS51282">
    <property type="entry name" value="DWNN"/>
    <property type="match status" value="1"/>
</dbReference>
<evidence type="ECO:0000256" key="4">
    <source>
        <dbReference type="ARBA" id="ARBA00022833"/>
    </source>
</evidence>
<feature type="domain" description="DWNN" evidence="9">
    <location>
        <begin position="5"/>
        <end position="78"/>
    </location>
</feature>
<evidence type="ECO:0000256" key="1">
    <source>
        <dbReference type="ARBA" id="ARBA00004123"/>
    </source>
</evidence>
<keyword evidence="3 6" id="KW-0863">Zinc-finger</keyword>
<keyword evidence="11" id="KW-1185">Reference proteome</keyword>
<feature type="compositionally biased region" description="Basic residues" evidence="7">
    <location>
        <begin position="566"/>
        <end position="576"/>
    </location>
</feature>
<dbReference type="GO" id="GO:0008270">
    <property type="term" value="F:zinc ion binding"/>
    <property type="evidence" value="ECO:0007669"/>
    <property type="project" value="UniProtKB-KW"/>
</dbReference>
<protein>
    <submittedName>
        <fullName evidence="10">RING finger</fullName>
    </submittedName>
</protein>
<dbReference type="GO" id="GO:0006397">
    <property type="term" value="P:mRNA processing"/>
    <property type="evidence" value="ECO:0007669"/>
    <property type="project" value="InterPro"/>
</dbReference>
<evidence type="ECO:0000259" key="8">
    <source>
        <dbReference type="PROSITE" id="PS50158"/>
    </source>
</evidence>
<dbReference type="GO" id="GO:0006511">
    <property type="term" value="P:ubiquitin-dependent protein catabolic process"/>
    <property type="evidence" value="ECO:0007669"/>
    <property type="project" value="TreeGrafter"/>
</dbReference>
<evidence type="ECO:0000313" key="10">
    <source>
        <dbReference type="EMBL" id="CAK4025312.1"/>
    </source>
</evidence>
<dbReference type="PANTHER" id="PTHR15439:SF0">
    <property type="entry name" value="CELL DIVISION CYCLE AND APOPTOSIS REGULATOR PROTEIN 1-RELATED"/>
    <property type="match status" value="1"/>
</dbReference>
<dbReference type="InterPro" id="IPR001878">
    <property type="entry name" value="Znf_CCHC"/>
</dbReference>
<dbReference type="Proteomes" id="UP001296104">
    <property type="component" value="Unassembled WGS sequence"/>
</dbReference>
<dbReference type="EMBL" id="CAVMBE010000030">
    <property type="protein sequence ID" value="CAK4025312.1"/>
    <property type="molecule type" value="Genomic_DNA"/>
</dbReference>
<dbReference type="InterPro" id="IPR033489">
    <property type="entry name" value="RBBP6"/>
</dbReference>
<dbReference type="GO" id="GO:0061630">
    <property type="term" value="F:ubiquitin protein ligase activity"/>
    <property type="evidence" value="ECO:0007669"/>
    <property type="project" value="InterPro"/>
</dbReference>
<evidence type="ECO:0000259" key="9">
    <source>
        <dbReference type="PROSITE" id="PS51282"/>
    </source>
</evidence>
<dbReference type="InterPro" id="IPR014891">
    <property type="entry name" value="DWNN_domain"/>
</dbReference>
<gene>
    <name evidence="10" type="ORF">LECACI_7A004962</name>
</gene>
<dbReference type="InterPro" id="IPR025829">
    <property type="entry name" value="Zn_knuckle_CX2CX3GHX4C"/>
</dbReference>
<dbReference type="InterPro" id="IPR013083">
    <property type="entry name" value="Znf_RING/FYVE/PHD"/>
</dbReference>
<dbReference type="Gene3D" id="3.10.20.90">
    <property type="entry name" value="Phosphatidylinositol 3-kinase Catalytic Subunit, Chain A, domain 1"/>
    <property type="match status" value="1"/>
</dbReference>
<evidence type="ECO:0000256" key="3">
    <source>
        <dbReference type="ARBA" id="ARBA00022771"/>
    </source>
</evidence>
<dbReference type="Gene3D" id="4.10.60.10">
    <property type="entry name" value="Zinc finger, CCHC-type"/>
    <property type="match status" value="1"/>
</dbReference>
<evidence type="ECO:0000256" key="6">
    <source>
        <dbReference type="PROSITE-ProRule" id="PRU00047"/>
    </source>
</evidence>
<dbReference type="GO" id="GO:0005634">
    <property type="term" value="C:nucleus"/>
    <property type="evidence" value="ECO:0007669"/>
    <property type="project" value="UniProtKB-SubCell"/>
</dbReference>
<dbReference type="SMART" id="SM01180">
    <property type="entry name" value="DWNN"/>
    <property type="match status" value="1"/>
</dbReference>
<proteinExistence type="predicted"/>
<evidence type="ECO:0000313" key="11">
    <source>
        <dbReference type="Proteomes" id="UP001296104"/>
    </source>
</evidence>
<dbReference type="SUPFAM" id="SSF57850">
    <property type="entry name" value="RING/U-box"/>
    <property type="match status" value="1"/>
</dbReference>
<evidence type="ECO:0000256" key="7">
    <source>
        <dbReference type="SAM" id="MobiDB-lite"/>
    </source>
</evidence>
<sequence length="584" mass="64068">MSSSIFFRFKSQKDPSQINFDGTSLSVFEVKREIMSLARLGDGKDFDLDIYASDTNEIYDDDTTQIPRSTTVVVQRMPAQRPGAGRAARYVTGQMPLHARNRIEKAKASTSSAAVGDGKALTEEEKLQAVLNASNNQMQADLKNSSGKPVFNKSYKPAAVPDKPLPPGYMCHRCGKAGHWIQACPTNNDPNFDGKHKFKRTTGIPKSFHVAVDVQDAIGEDGVVDPTKLGKGVMYTGDGTWVRAKTDEATWQKIQDQQKANAERAKEAAHGDQELRDRGLECPLDKRPFVDPVKTTCCDTKYCKECLENALIDSDLQCPNCNQRQLIDDLEIDQETVKALDDFNAEKKAEKAKKDKEGTKTPEQANTPKAVAEDGKSPAPDAKVNSPPSSNSKKRPAEDELGNNRQPANPAEIKKTATPASQTSQSSTPQPPTGPKIPSAPKSMSDFVNQMNSMAGSQNGMNAFVNPMMGMPMGMPMMPGMMPGFNPMMMGGMPFPGMNMNGMNGGGMGMNNNNNNNNMMNGGGMNWNQNQNNHQQQQQTPWMRNGTPQQQNGGGDGAYFRQPVNPHRHQGKQKRQRSVDYKQM</sequence>
<dbReference type="PANTHER" id="PTHR15439">
    <property type="entry name" value="RETINOBLASTOMA-BINDING PROTEIN 6"/>
    <property type="match status" value="1"/>
</dbReference>
<dbReference type="InterPro" id="IPR036875">
    <property type="entry name" value="Znf_CCHC_sf"/>
</dbReference>
<keyword evidence="4" id="KW-0862">Zinc</keyword>
<evidence type="ECO:0000256" key="2">
    <source>
        <dbReference type="ARBA" id="ARBA00022723"/>
    </source>
</evidence>
<feature type="region of interest" description="Disordered" evidence="7">
    <location>
        <begin position="348"/>
        <end position="446"/>
    </location>
</feature>
<dbReference type="GO" id="GO:0016567">
    <property type="term" value="P:protein ubiquitination"/>
    <property type="evidence" value="ECO:0007669"/>
    <property type="project" value="InterPro"/>
</dbReference>
<feature type="compositionally biased region" description="Polar residues" evidence="7">
    <location>
        <begin position="540"/>
        <end position="551"/>
    </location>
</feature>
<feature type="compositionally biased region" description="Low complexity" evidence="7">
    <location>
        <begin position="522"/>
        <end position="539"/>
    </location>
</feature>
<dbReference type="Pfam" id="PF13696">
    <property type="entry name" value="zf-CCHC_2"/>
    <property type="match status" value="1"/>
</dbReference>
<comment type="caution">
    <text evidence="10">The sequence shown here is derived from an EMBL/GenBank/DDBJ whole genome shotgun (WGS) entry which is preliminary data.</text>
</comment>
<feature type="domain" description="CCHC-type" evidence="8">
    <location>
        <begin position="171"/>
        <end position="185"/>
    </location>
</feature>
<dbReference type="CDD" id="cd16620">
    <property type="entry name" value="vRING-HC-C4C4_RBBP6"/>
    <property type="match status" value="1"/>
</dbReference>
<evidence type="ECO:0000256" key="5">
    <source>
        <dbReference type="ARBA" id="ARBA00023242"/>
    </source>
</evidence>
<dbReference type="PROSITE" id="PS50158">
    <property type="entry name" value="ZF_CCHC"/>
    <property type="match status" value="1"/>
</dbReference>
<feature type="region of interest" description="Disordered" evidence="7">
    <location>
        <begin position="522"/>
        <end position="584"/>
    </location>
</feature>
<dbReference type="SUPFAM" id="SSF57756">
    <property type="entry name" value="Retrovirus zinc finger-like domains"/>
    <property type="match status" value="1"/>
</dbReference>
<dbReference type="Gene3D" id="3.30.40.10">
    <property type="entry name" value="Zinc/RING finger domain, C3HC4 (zinc finger)"/>
    <property type="match status" value="1"/>
</dbReference>
<feature type="compositionally biased region" description="Basic and acidic residues" evidence="7">
    <location>
        <begin position="348"/>
        <end position="360"/>
    </location>
</feature>
<feature type="compositionally biased region" description="Low complexity" evidence="7">
    <location>
        <begin position="416"/>
        <end position="428"/>
    </location>
</feature>
<name>A0AAI8YZN8_9PEZI</name>
<keyword evidence="2" id="KW-0479">Metal-binding</keyword>
<dbReference type="GO" id="GO:0003676">
    <property type="term" value="F:nucleic acid binding"/>
    <property type="evidence" value="ECO:0007669"/>
    <property type="project" value="InterPro"/>
</dbReference>
<dbReference type="Pfam" id="PF08783">
    <property type="entry name" value="DWNN"/>
    <property type="match status" value="1"/>
</dbReference>
<keyword evidence="5" id="KW-0539">Nucleus</keyword>
<accession>A0AAI8YZN8</accession>
<reference evidence="10" key="1">
    <citation type="submission" date="2023-11" db="EMBL/GenBank/DDBJ databases">
        <authorList>
            <person name="Alioto T."/>
            <person name="Alioto T."/>
            <person name="Gomez Garrido J."/>
        </authorList>
    </citation>
    <scope>NUCLEOTIDE SEQUENCE</scope>
</reference>
<dbReference type="AlphaFoldDB" id="A0AAI8YZN8"/>
<comment type="subcellular location">
    <subcellularLocation>
        <location evidence="1">Nucleus</location>
    </subcellularLocation>
</comment>